<dbReference type="Proteomes" id="UP000181941">
    <property type="component" value="Unassembled WGS sequence"/>
</dbReference>
<sequence length="182" mass="20891">MKFFFKKKLSRQFFERFVSLIIILSFFVNTMLPQIVEAQPSYFSAISNIFAKDSQESLVVVEDVNNFPNIGEAEPRRVVLAVMTAYSSEAAQTDSTPCIPADFSYNLCKHYEQDGEQNSIASNFLPMGTKVRFPDLYGDKVFVVRDRMNARYGNGRGDIWMPTKAEAKTFGVKRVKMEIFYR</sequence>
<evidence type="ECO:0000313" key="1">
    <source>
        <dbReference type="EMBL" id="OIO18538.1"/>
    </source>
</evidence>
<dbReference type="AlphaFoldDB" id="A0A1J4U2A0"/>
<proteinExistence type="predicted"/>
<gene>
    <name evidence="1" type="ORF">AUJ23_03430</name>
</gene>
<protein>
    <recommendedName>
        <fullName evidence="3">3D domain-containing protein</fullName>
    </recommendedName>
</protein>
<evidence type="ECO:0000313" key="2">
    <source>
        <dbReference type="Proteomes" id="UP000181941"/>
    </source>
</evidence>
<dbReference type="EMBL" id="MNVC01000041">
    <property type="protein sequence ID" value="OIO18538.1"/>
    <property type="molecule type" value="Genomic_DNA"/>
</dbReference>
<accession>A0A1J4U2A0</accession>
<reference evidence="1 2" key="1">
    <citation type="journal article" date="2016" name="Environ. Microbiol.">
        <title>Genomic resolution of a cold subsurface aquifer community provides metabolic insights for novel microbes adapted to high CO concentrations.</title>
        <authorList>
            <person name="Probst A.J."/>
            <person name="Castelle C.J."/>
            <person name="Singh A."/>
            <person name="Brown C.T."/>
            <person name="Anantharaman K."/>
            <person name="Sharon I."/>
            <person name="Hug L.A."/>
            <person name="Burstein D."/>
            <person name="Emerson J.B."/>
            <person name="Thomas B.C."/>
            <person name="Banfield J.F."/>
        </authorList>
    </citation>
    <scope>NUCLEOTIDE SEQUENCE [LARGE SCALE GENOMIC DNA]</scope>
    <source>
        <strain evidence="1">CG1_02_32_51</strain>
    </source>
</reference>
<comment type="caution">
    <text evidence="1">The sequence shown here is derived from an EMBL/GenBank/DDBJ whole genome shotgun (WGS) entry which is preliminary data.</text>
</comment>
<evidence type="ECO:0008006" key="3">
    <source>
        <dbReference type="Google" id="ProtNLM"/>
    </source>
</evidence>
<dbReference type="CDD" id="cd22784">
    <property type="entry name" value="DPBB_MltA_YuiC-like"/>
    <property type="match status" value="1"/>
</dbReference>
<name>A0A1J4U2A0_9BACT</name>
<organism evidence="1 2">
    <name type="scientific">Candidatus Magasanikbacteria bacterium CG1_02_32_51</name>
    <dbReference type="NCBI Taxonomy" id="1805238"/>
    <lineage>
        <taxon>Bacteria</taxon>
        <taxon>Candidatus Magasanikiibacteriota</taxon>
    </lineage>
</organism>